<name>A0A8S5Q1G5_9CAUD</name>
<keyword evidence="1" id="KW-0238">DNA-binding</keyword>
<protein>
    <submittedName>
        <fullName evidence="1">Transcriptional regulator, MarR/EmrR family, emrR, transcriptional regulator, DNA-binding</fullName>
    </submittedName>
</protein>
<dbReference type="GO" id="GO:0003677">
    <property type="term" value="F:DNA binding"/>
    <property type="evidence" value="ECO:0007669"/>
    <property type="project" value="UniProtKB-KW"/>
</dbReference>
<dbReference type="SUPFAM" id="SSF46785">
    <property type="entry name" value="Winged helix' DNA-binding domain"/>
    <property type="match status" value="1"/>
</dbReference>
<dbReference type="InterPro" id="IPR036390">
    <property type="entry name" value="WH_DNA-bd_sf"/>
</dbReference>
<dbReference type="EMBL" id="BK015555">
    <property type="protein sequence ID" value="DAE12673.1"/>
    <property type="molecule type" value="Genomic_DNA"/>
</dbReference>
<sequence>MKRIPQRAKLPQPEPIVITLDPKQLRGGITLPKVKYQVLATVETEEVFNGMVLPIPKVLIYFLSRNELMVLATILEETNETGDCSLSVKELAIKIKISIPTLSACLYSLRKIGLLLETPDGKRGGGRIRTLNYPAIQHLNDLVENEDPGIFARIRKATRKINILNLTKDDIKGAYDHQVLEPDHDPAEEEEYD</sequence>
<proteinExistence type="predicted"/>
<organism evidence="1">
    <name type="scientific">Siphoviridae sp. ctOCb13</name>
    <dbReference type="NCBI Taxonomy" id="2825477"/>
    <lineage>
        <taxon>Viruses</taxon>
        <taxon>Duplodnaviria</taxon>
        <taxon>Heunggongvirae</taxon>
        <taxon>Uroviricota</taxon>
        <taxon>Caudoviricetes</taxon>
    </lineage>
</organism>
<reference evidence="1" key="1">
    <citation type="journal article" date="2021" name="Proc. Natl. Acad. Sci. U.S.A.">
        <title>A Catalog of Tens of Thousands of Viruses from Human Metagenomes Reveals Hidden Associations with Chronic Diseases.</title>
        <authorList>
            <person name="Tisza M.J."/>
            <person name="Buck C.B."/>
        </authorList>
    </citation>
    <scope>NUCLEOTIDE SEQUENCE</scope>
    <source>
        <strain evidence="1">CtOCb13</strain>
    </source>
</reference>
<evidence type="ECO:0000313" key="1">
    <source>
        <dbReference type="EMBL" id="DAE12673.1"/>
    </source>
</evidence>
<accession>A0A8S5Q1G5</accession>